<evidence type="ECO:0000313" key="2">
    <source>
        <dbReference type="EMBL" id="TLF79115.1"/>
    </source>
</evidence>
<comment type="caution">
    <text evidence="2">The sequence shown here is derived from an EMBL/GenBank/DDBJ whole genome shotgun (WGS) entry which is preliminary data.</text>
</comment>
<protein>
    <submittedName>
        <fullName evidence="2">NAD-dependent epimerase/dehydratase family protein</fullName>
    </submittedName>
</protein>
<reference evidence="2 3" key="1">
    <citation type="submission" date="2019-05" db="EMBL/GenBank/DDBJ databases">
        <title>Genomes sequences of two Nocardia cyriacigeorgica environmental isolates, type strains Nocardia asteroides ATCC 19247 and Nocardia cyriacigeorgica DSM 44484.</title>
        <authorList>
            <person name="Vautrin F."/>
            <person name="Bergeron E."/>
            <person name="Dubost A."/>
            <person name="Abrouk D."/>
            <person name="Rodriguez Nava V."/>
            <person name="Pujic P."/>
        </authorList>
    </citation>
    <scope>NUCLEOTIDE SEQUENCE [LARGE SCALE GENOMIC DNA]</scope>
    <source>
        <strain evidence="2 3">EML 446</strain>
    </source>
</reference>
<organism evidence="2 3">
    <name type="scientific">Nocardia cyriacigeorgica</name>
    <dbReference type="NCBI Taxonomy" id="135487"/>
    <lineage>
        <taxon>Bacteria</taxon>
        <taxon>Bacillati</taxon>
        <taxon>Actinomycetota</taxon>
        <taxon>Actinomycetes</taxon>
        <taxon>Mycobacteriales</taxon>
        <taxon>Nocardiaceae</taxon>
        <taxon>Nocardia</taxon>
    </lineage>
</organism>
<feature type="domain" description="NAD-dependent epimerase/dehydratase" evidence="1">
    <location>
        <begin position="3"/>
        <end position="209"/>
    </location>
</feature>
<dbReference type="SUPFAM" id="SSF51735">
    <property type="entry name" value="NAD(P)-binding Rossmann-fold domains"/>
    <property type="match status" value="1"/>
</dbReference>
<proteinExistence type="predicted"/>
<dbReference type="InterPro" id="IPR051783">
    <property type="entry name" value="NAD(P)-dependent_oxidoreduct"/>
</dbReference>
<dbReference type="PANTHER" id="PTHR48079:SF6">
    <property type="entry name" value="NAD(P)-BINDING DOMAIN-CONTAINING PROTEIN-RELATED"/>
    <property type="match status" value="1"/>
</dbReference>
<dbReference type="InterPro" id="IPR001509">
    <property type="entry name" value="Epimerase_deHydtase"/>
</dbReference>
<name>A0A5R8NUC2_9NOCA</name>
<gene>
    <name evidence="2" type="ORF">FEK34_06765</name>
</gene>
<dbReference type="PANTHER" id="PTHR48079">
    <property type="entry name" value="PROTEIN YEEZ"/>
    <property type="match status" value="1"/>
</dbReference>
<evidence type="ECO:0000313" key="3">
    <source>
        <dbReference type="Proteomes" id="UP000306378"/>
    </source>
</evidence>
<dbReference type="RefSeq" id="WP_138447025.1">
    <property type="nucleotide sequence ID" value="NZ_VBUT01000003.1"/>
</dbReference>
<dbReference type="GO" id="GO:0005737">
    <property type="term" value="C:cytoplasm"/>
    <property type="evidence" value="ECO:0007669"/>
    <property type="project" value="TreeGrafter"/>
</dbReference>
<dbReference type="Pfam" id="PF01370">
    <property type="entry name" value="Epimerase"/>
    <property type="match status" value="1"/>
</dbReference>
<evidence type="ECO:0000259" key="1">
    <source>
        <dbReference type="Pfam" id="PF01370"/>
    </source>
</evidence>
<dbReference type="AlphaFoldDB" id="A0A5R8NUC2"/>
<sequence length="292" mass="30471">MRVLVTGASGTIGGAVARALIGRGHTVVGTVTAADRPVPAGVEPLVADLFDPAALNAAAASVDAAVHAASSNDERAGELDTTVVTGLIEAFAGTGKALAYTSGLWLHGNSGDTVITEESPFDPPLVVSWRPAVEKLLEDASARDVRTIRIRPGLVYGGGRGYVPMLLSPQHDDDGAVVRHFGDGSNRWSVIHADDLGELYALAVESAPAGSAYLGTLDESVQIEEAARVVADKHDARVQDWDPAEAQHNWGVMVEAFLLDQVATSAKAREELGWTPSRPGLLDELATASLIS</sequence>
<dbReference type="Proteomes" id="UP000306378">
    <property type="component" value="Unassembled WGS sequence"/>
</dbReference>
<dbReference type="Gene3D" id="3.40.50.720">
    <property type="entry name" value="NAD(P)-binding Rossmann-like Domain"/>
    <property type="match status" value="1"/>
</dbReference>
<dbReference type="GO" id="GO:0004029">
    <property type="term" value="F:aldehyde dehydrogenase (NAD+) activity"/>
    <property type="evidence" value="ECO:0007669"/>
    <property type="project" value="TreeGrafter"/>
</dbReference>
<dbReference type="InterPro" id="IPR036291">
    <property type="entry name" value="NAD(P)-bd_dom_sf"/>
</dbReference>
<accession>A0A5R8NUC2</accession>
<dbReference type="EMBL" id="VBUT01000003">
    <property type="protein sequence ID" value="TLF79115.1"/>
    <property type="molecule type" value="Genomic_DNA"/>
</dbReference>